<evidence type="ECO:0000313" key="2">
    <source>
        <dbReference type="Proteomes" id="UP000182278"/>
    </source>
</evidence>
<protein>
    <submittedName>
        <fullName evidence="1">PemK-like protein</fullName>
    </submittedName>
</protein>
<dbReference type="AlphaFoldDB" id="A0A1J4SDS8"/>
<sequence length="114" mass="12534">MTKGKLVLVAFPFDDLSSVKVRPAVCLNDPIGPHHHVILAFISSQIPTDLLETDLVLDSSQADFATTGLRVSSTLRLHRLMTVTIALIRRELGELSPRMQSEVAGKLRKLFGLT</sequence>
<dbReference type="EMBL" id="MNUO01000048">
    <property type="protein sequence ID" value="OIN97440.1"/>
    <property type="molecule type" value="Genomic_DNA"/>
</dbReference>
<dbReference type="InterPro" id="IPR011067">
    <property type="entry name" value="Plasmid_toxin/cell-grow_inhib"/>
</dbReference>
<reference evidence="1 2" key="1">
    <citation type="journal article" date="2016" name="Environ. Microbiol.">
        <title>Genomic resolution of a cold subsurface aquifer community provides metabolic insights for novel microbes adapted to high CO concentrations.</title>
        <authorList>
            <person name="Probst A.J."/>
            <person name="Castelle C.J."/>
            <person name="Singh A."/>
            <person name="Brown C.T."/>
            <person name="Anantharaman K."/>
            <person name="Sharon I."/>
            <person name="Hug L.A."/>
            <person name="Burstein D."/>
            <person name="Emerson J.B."/>
            <person name="Thomas B.C."/>
            <person name="Banfield J.F."/>
        </authorList>
    </citation>
    <scope>NUCLEOTIDE SEQUENCE [LARGE SCALE GENOMIC DNA]</scope>
    <source>
        <strain evidence="1">CG1_02_38_46</strain>
    </source>
</reference>
<accession>A0A1J4SDS8</accession>
<dbReference type="Pfam" id="PF02452">
    <property type="entry name" value="PemK_toxin"/>
    <property type="match status" value="1"/>
</dbReference>
<dbReference type="STRING" id="1817893.AUJ66_03365"/>
<name>A0A1J4SDS8_9BACT</name>
<dbReference type="SUPFAM" id="SSF50118">
    <property type="entry name" value="Cell growth inhibitor/plasmid maintenance toxic component"/>
    <property type="match status" value="1"/>
</dbReference>
<proteinExistence type="predicted"/>
<dbReference type="Gene3D" id="2.30.30.110">
    <property type="match status" value="1"/>
</dbReference>
<comment type="caution">
    <text evidence="1">The sequence shown here is derived from an EMBL/GenBank/DDBJ whole genome shotgun (WGS) entry which is preliminary data.</text>
</comment>
<dbReference type="InterPro" id="IPR003477">
    <property type="entry name" value="PemK-like"/>
</dbReference>
<evidence type="ECO:0000313" key="1">
    <source>
        <dbReference type="EMBL" id="OIN97440.1"/>
    </source>
</evidence>
<dbReference type="Proteomes" id="UP000182278">
    <property type="component" value="Unassembled WGS sequence"/>
</dbReference>
<dbReference type="GO" id="GO:0003677">
    <property type="term" value="F:DNA binding"/>
    <property type="evidence" value="ECO:0007669"/>
    <property type="project" value="InterPro"/>
</dbReference>
<organism evidence="1 2">
    <name type="scientific">Candidatus Desantisbacteria bacterium CG1_02_38_46</name>
    <dbReference type="NCBI Taxonomy" id="1817893"/>
    <lineage>
        <taxon>Bacteria</taxon>
        <taxon>Candidatus Desantisiibacteriota</taxon>
    </lineage>
</organism>
<gene>
    <name evidence="1" type="ORF">AUJ66_03365</name>
</gene>